<reference evidence="1 2" key="1">
    <citation type="submission" date="2021-01" db="EMBL/GenBank/DDBJ databases">
        <title>Whole genome shotgun sequence of Actinoplanes palleronii NBRC 14916.</title>
        <authorList>
            <person name="Komaki H."/>
            <person name="Tamura T."/>
        </authorList>
    </citation>
    <scope>NUCLEOTIDE SEQUENCE [LARGE SCALE GENOMIC DNA]</scope>
    <source>
        <strain evidence="1 2">NBRC 14916</strain>
    </source>
</reference>
<organism evidence="1 2">
    <name type="scientific">Actinoplanes palleronii</name>
    <dbReference type="NCBI Taxonomy" id="113570"/>
    <lineage>
        <taxon>Bacteria</taxon>
        <taxon>Bacillati</taxon>
        <taxon>Actinomycetota</taxon>
        <taxon>Actinomycetes</taxon>
        <taxon>Micromonosporales</taxon>
        <taxon>Micromonosporaceae</taxon>
        <taxon>Actinoplanes</taxon>
    </lineage>
</organism>
<comment type="caution">
    <text evidence="1">The sequence shown here is derived from an EMBL/GenBank/DDBJ whole genome shotgun (WGS) entry which is preliminary data.</text>
</comment>
<keyword evidence="2" id="KW-1185">Reference proteome</keyword>
<proteinExistence type="predicted"/>
<dbReference type="EMBL" id="BOMS01000019">
    <property type="protein sequence ID" value="GIE65451.1"/>
    <property type="molecule type" value="Genomic_DNA"/>
</dbReference>
<dbReference type="RefSeq" id="WP_203824450.1">
    <property type="nucleotide sequence ID" value="NZ_BAAATY010000033.1"/>
</dbReference>
<accession>A0ABQ4B449</accession>
<evidence type="ECO:0000313" key="2">
    <source>
        <dbReference type="Proteomes" id="UP000624709"/>
    </source>
</evidence>
<gene>
    <name evidence="1" type="ORF">Apa02nite_015590</name>
</gene>
<sequence>MIFVDATGRRRRLLGVAGFLVTLFAALYMGVVGAGLVRASDASLAVRATVSAAPTPSASVSASAAAG</sequence>
<name>A0ABQ4B449_9ACTN</name>
<evidence type="ECO:0000313" key="1">
    <source>
        <dbReference type="EMBL" id="GIE65451.1"/>
    </source>
</evidence>
<protein>
    <submittedName>
        <fullName evidence="1">Uncharacterized protein</fullName>
    </submittedName>
</protein>
<dbReference type="Proteomes" id="UP000624709">
    <property type="component" value="Unassembled WGS sequence"/>
</dbReference>